<gene>
    <name evidence="8" type="ORF">HFP15_17345</name>
</gene>
<feature type="transmembrane region" description="Helical" evidence="7">
    <location>
        <begin position="157"/>
        <end position="176"/>
    </location>
</feature>
<evidence type="ECO:0000256" key="1">
    <source>
        <dbReference type="ARBA" id="ARBA00004651"/>
    </source>
</evidence>
<name>A0ABX1J861_9PSEU</name>
<keyword evidence="9" id="KW-1185">Reference proteome</keyword>
<evidence type="ECO:0000256" key="2">
    <source>
        <dbReference type="ARBA" id="ARBA00022475"/>
    </source>
</evidence>
<evidence type="ECO:0000256" key="4">
    <source>
        <dbReference type="ARBA" id="ARBA00022989"/>
    </source>
</evidence>
<dbReference type="Proteomes" id="UP000715441">
    <property type="component" value="Unassembled WGS sequence"/>
</dbReference>
<feature type="transmembrane region" description="Helical" evidence="7">
    <location>
        <begin position="124"/>
        <end position="145"/>
    </location>
</feature>
<protein>
    <submittedName>
        <fullName evidence="8">Flippase-like domain-containing protein</fullName>
    </submittedName>
</protein>
<dbReference type="InterPro" id="IPR022791">
    <property type="entry name" value="L-PG_synthase/AglD"/>
</dbReference>
<accession>A0ABX1J861</accession>
<evidence type="ECO:0000313" key="9">
    <source>
        <dbReference type="Proteomes" id="UP000715441"/>
    </source>
</evidence>
<evidence type="ECO:0000256" key="3">
    <source>
        <dbReference type="ARBA" id="ARBA00022692"/>
    </source>
</evidence>
<feature type="transmembrane region" description="Helical" evidence="7">
    <location>
        <begin position="276"/>
        <end position="294"/>
    </location>
</feature>
<organism evidence="8 9">
    <name type="scientific">Amycolatopsis acididurans</name>
    <dbReference type="NCBI Taxonomy" id="2724524"/>
    <lineage>
        <taxon>Bacteria</taxon>
        <taxon>Bacillati</taxon>
        <taxon>Actinomycetota</taxon>
        <taxon>Actinomycetes</taxon>
        <taxon>Pseudonocardiales</taxon>
        <taxon>Pseudonocardiaceae</taxon>
        <taxon>Amycolatopsis</taxon>
    </lineage>
</organism>
<feature type="compositionally biased region" description="Basic residues" evidence="6">
    <location>
        <begin position="316"/>
        <end position="325"/>
    </location>
</feature>
<dbReference type="EMBL" id="JAAXLS010000010">
    <property type="protein sequence ID" value="NKQ54650.1"/>
    <property type="molecule type" value="Genomic_DNA"/>
</dbReference>
<evidence type="ECO:0000313" key="8">
    <source>
        <dbReference type="EMBL" id="NKQ54650.1"/>
    </source>
</evidence>
<dbReference type="PANTHER" id="PTHR40277">
    <property type="entry name" value="BLL5419 PROTEIN"/>
    <property type="match status" value="1"/>
</dbReference>
<keyword evidence="4 7" id="KW-1133">Transmembrane helix</keyword>
<feature type="transmembrane region" description="Helical" evidence="7">
    <location>
        <begin position="41"/>
        <end position="65"/>
    </location>
</feature>
<feature type="region of interest" description="Disordered" evidence="6">
    <location>
        <begin position="296"/>
        <end position="349"/>
    </location>
</feature>
<evidence type="ECO:0000256" key="6">
    <source>
        <dbReference type="SAM" id="MobiDB-lite"/>
    </source>
</evidence>
<evidence type="ECO:0000256" key="7">
    <source>
        <dbReference type="SAM" id="Phobius"/>
    </source>
</evidence>
<feature type="transmembrane region" description="Helical" evidence="7">
    <location>
        <begin position="12"/>
        <end position="29"/>
    </location>
</feature>
<proteinExistence type="predicted"/>
<dbReference type="Pfam" id="PF03706">
    <property type="entry name" value="LPG_synthase_TM"/>
    <property type="match status" value="1"/>
</dbReference>
<comment type="caution">
    <text evidence="8">The sequence shown here is derived from an EMBL/GenBank/DDBJ whole genome shotgun (WGS) entry which is preliminary data.</text>
</comment>
<keyword evidence="2" id="KW-1003">Cell membrane</keyword>
<keyword evidence="5 7" id="KW-0472">Membrane</keyword>
<comment type="subcellular location">
    <subcellularLocation>
        <location evidence="1">Cell membrane</location>
        <topology evidence="1">Multi-pass membrane protein</topology>
    </subcellularLocation>
</comment>
<reference evidence="8 9" key="1">
    <citation type="submission" date="2020-04" db="EMBL/GenBank/DDBJ databases">
        <title>Novel species.</title>
        <authorList>
            <person name="Teo W.F.A."/>
            <person name="Lipun K."/>
            <person name="Srisuk N."/>
            <person name="Duangmal K."/>
        </authorList>
    </citation>
    <scope>NUCLEOTIDE SEQUENCE [LARGE SCALE GENOMIC DNA]</scope>
    <source>
        <strain evidence="8 9">K13G38</strain>
    </source>
</reference>
<feature type="transmembrane region" description="Helical" evidence="7">
    <location>
        <begin position="221"/>
        <end position="241"/>
    </location>
</feature>
<sequence length="349" mass="35900">MSTATPLVRWWPWLRLVAGLAILGALVWRMGTGAFVDGLRVITVGPVLAALGIGLLTTVLSAWRWCLIARGLGLALSLPAAIADYYRSLLLNAVLPAGVLGDVHRAVNHGRRSGDVGNGVRAVVLERFAGQAVLLVLGAAVLLAQPSFLGMVLPGRTALVLPAVVLVVAAVVVVRTRAALGTTLARARELLPVAPKAALLSAAAIAGHVTLFVIAARTAGVSAPVLTLMPLMLLALVVMSLPLNVGGWGPREGFTALAFGTTGLGATAGLTTAVVYGVLALVASLPGAVTLFRGTRRTSAPTTRAEPVPCVPRPAKAARPHRTRYTRPGLGRGGAGDRPRSNPPSHSRA</sequence>
<dbReference type="PANTHER" id="PTHR40277:SF1">
    <property type="entry name" value="BLL5419 PROTEIN"/>
    <property type="match status" value="1"/>
</dbReference>
<feature type="transmembrane region" description="Helical" evidence="7">
    <location>
        <begin position="197"/>
        <end position="215"/>
    </location>
</feature>
<evidence type="ECO:0000256" key="5">
    <source>
        <dbReference type="ARBA" id="ARBA00023136"/>
    </source>
</evidence>
<keyword evidence="3 7" id="KW-0812">Transmembrane</keyword>